<dbReference type="Gene3D" id="3.40.1190.20">
    <property type="match status" value="1"/>
</dbReference>
<sequence>MSVHIGGAEFNVCAGLAHLGIPTVWISRLPSTPLGRRVAATVRGHGVSVDGVVWAPEGNVGLMLVQPGAGPRPGEVFYYRRDSAFASIDPHAVAWDLLDGARVVHLTGITPALGANAARLVARSIEEARRRGIQISFDVNYRAKLWDPEAARAGIEPSLHGLEVVIVNDRDAAAVFGERGAPARVARRLRARFRCGVLVLTCGEAGAVADDRAGTHRQAAYPTEIVDRIGRGDAFAAGFLYGYLAHGVAEGLRYGAAMAALKQTYRGDVCPATPEAVTAVLRGDRGAFHR</sequence>
<dbReference type="InterPro" id="IPR050306">
    <property type="entry name" value="PfkB_Carbo_kinase"/>
</dbReference>
<dbReference type="GO" id="GO:0016301">
    <property type="term" value="F:kinase activity"/>
    <property type="evidence" value="ECO:0007669"/>
    <property type="project" value="UniProtKB-KW"/>
</dbReference>
<evidence type="ECO:0000256" key="3">
    <source>
        <dbReference type="ARBA" id="ARBA00022777"/>
    </source>
</evidence>
<dbReference type="PANTHER" id="PTHR43085">
    <property type="entry name" value="HEXOKINASE FAMILY MEMBER"/>
    <property type="match status" value="1"/>
</dbReference>
<accession>A0A537LZ14</accession>
<gene>
    <name evidence="5" type="ORF">E6H02_05380</name>
</gene>
<name>A0A537LZ14_9BACT</name>
<dbReference type="InterPro" id="IPR029056">
    <property type="entry name" value="Ribokinase-like"/>
</dbReference>
<proteinExistence type="inferred from homology"/>
<evidence type="ECO:0000256" key="2">
    <source>
        <dbReference type="ARBA" id="ARBA00022679"/>
    </source>
</evidence>
<dbReference type="Proteomes" id="UP000320393">
    <property type="component" value="Unassembled WGS sequence"/>
</dbReference>
<organism evidence="5 6">
    <name type="scientific">Candidatus Segetimicrobium genomatis</name>
    <dbReference type="NCBI Taxonomy" id="2569760"/>
    <lineage>
        <taxon>Bacteria</taxon>
        <taxon>Bacillati</taxon>
        <taxon>Candidatus Sysuimicrobiota</taxon>
        <taxon>Candidatus Sysuimicrobiia</taxon>
        <taxon>Candidatus Sysuimicrobiales</taxon>
        <taxon>Candidatus Segetimicrobiaceae</taxon>
        <taxon>Candidatus Segetimicrobium</taxon>
    </lineage>
</organism>
<dbReference type="SUPFAM" id="SSF53613">
    <property type="entry name" value="Ribokinase-like"/>
    <property type="match status" value="1"/>
</dbReference>
<dbReference type="Pfam" id="PF00294">
    <property type="entry name" value="PfkB"/>
    <property type="match status" value="1"/>
</dbReference>
<comment type="caution">
    <text evidence="5">The sequence shown here is derived from an EMBL/GenBank/DDBJ whole genome shotgun (WGS) entry which is preliminary data.</text>
</comment>
<keyword evidence="3 5" id="KW-0418">Kinase</keyword>
<dbReference type="InterPro" id="IPR011611">
    <property type="entry name" value="PfkB_dom"/>
</dbReference>
<comment type="similarity">
    <text evidence="1">Belongs to the carbohydrate kinase PfkB family.</text>
</comment>
<dbReference type="AlphaFoldDB" id="A0A537LZ14"/>
<protein>
    <submittedName>
        <fullName evidence="5">Sugar kinase</fullName>
    </submittedName>
</protein>
<evidence type="ECO:0000313" key="5">
    <source>
        <dbReference type="EMBL" id="TMJ13250.1"/>
    </source>
</evidence>
<feature type="domain" description="Carbohydrate kinase PfkB" evidence="4">
    <location>
        <begin position="2"/>
        <end position="268"/>
    </location>
</feature>
<evidence type="ECO:0000256" key="1">
    <source>
        <dbReference type="ARBA" id="ARBA00010688"/>
    </source>
</evidence>
<reference evidence="5 6" key="1">
    <citation type="journal article" date="2019" name="Nat. Microbiol.">
        <title>Mediterranean grassland soil C-N compound turnover is dependent on rainfall and depth, and is mediated by genomically divergent microorganisms.</title>
        <authorList>
            <person name="Diamond S."/>
            <person name="Andeer P.F."/>
            <person name="Li Z."/>
            <person name="Crits-Christoph A."/>
            <person name="Burstein D."/>
            <person name="Anantharaman K."/>
            <person name="Lane K.R."/>
            <person name="Thomas B.C."/>
            <person name="Pan C."/>
            <person name="Northen T.R."/>
            <person name="Banfield J.F."/>
        </authorList>
    </citation>
    <scope>NUCLEOTIDE SEQUENCE [LARGE SCALE GENOMIC DNA]</scope>
    <source>
        <strain evidence="5">NP_5</strain>
    </source>
</reference>
<keyword evidence="2" id="KW-0808">Transferase</keyword>
<dbReference type="PANTHER" id="PTHR43085:SF57">
    <property type="entry name" value="CARBOHYDRATE KINASE PFKB DOMAIN-CONTAINING PROTEIN"/>
    <property type="match status" value="1"/>
</dbReference>
<dbReference type="CDD" id="cd01166">
    <property type="entry name" value="KdgK"/>
    <property type="match status" value="1"/>
</dbReference>
<dbReference type="EMBL" id="VBAM01000164">
    <property type="protein sequence ID" value="TMJ13250.1"/>
    <property type="molecule type" value="Genomic_DNA"/>
</dbReference>
<evidence type="ECO:0000259" key="4">
    <source>
        <dbReference type="Pfam" id="PF00294"/>
    </source>
</evidence>
<evidence type="ECO:0000313" key="6">
    <source>
        <dbReference type="Proteomes" id="UP000320393"/>
    </source>
</evidence>